<sequence>MIKVLPPKTAEKVVARERKRKGRTTLLMALLEDRLAKFHKMANAKEMWEAIKSRFEGLHKGYDRFQTLLSQLEIHGASVLHEDANQKFLRSLPYSWSQVALIMRTKPGLDTLSFNDLYNNLRVFEHDVEGTTASSSNTQNVDFMHTNNTSSTNYVSTAYNISSPSVLKSQKEGSSSYTDEVIHSFFANQSSAPQLDYDDLEKLQFDTKDPVGFDKTKVEYTNCHKIGHFTRDCIAKGNQDSRRRDVGYNGNKARDNARRPAYQDDSKALVTIDGEDIDWSIHVEEDAQNYAMKAYSSSNSGSKNEVKSCSKTCEESFARLKKLYDEQRDKLGDASVEITAYTLALKRFGSILSYENEVLQNMFMNKESDLENTSVNDRYAEGMHAVPPPMTRNYMPSGPDVEINYSKFTYGLKQTSVDE</sequence>
<evidence type="ECO:0000256" key="1">
    <source>
        <dbReference type="SAM" id="MobiDB-lite"/>
    </source>
</evidence>
<evidence type="ECO:0000313" key="2">
    <source>
        <dbReference type="EMBL" id="GEZ98966.1"/>
    </source>
</evidence>
<reference evidence="2" key="1">
    <citation type="journal article" date="2019" name="Sci. Rep.">
        <title>Draft genome of Tanacetum cinerariifolium, the natural source of mosquito coil.</title>
        <authorList>
            <person name="Yamashiro T."/>
            <person name="Shiraishi A."/>
            <person name="Satake H."/>
            <person name="Nakayama K."/>
        </authorList>
    </citation>
    <scope>NUCLEOTIDE SEQUENCE</scope>
</reference>
<dbReference type="EMBL" id="BKCJ010352204">
    <property type="protein sequence ID" value="GEZ98966.1"/>
    <property type="molecule type" value="Genomic_DNA"/>
</dbReference>
<feature type="region of interest" description="Disordered" evidence="1">
    <location>
        <begin position="240"/>
        <end position="260"/>
    </location>
</feature>
<gene>
    <name evidence="2" type="ORF">Tci_570939</name>
</gene>
<accession>A0A699IZR6</accession>
<dbReference type="AlphaFoldDB" id="A0A699IZR6"/>
<comment type="caution">
    <text evidence="2">The sequence shown here is derived from an EMBL/GenBank/DDBJ whole genome shotgun (WGS) entry which is preliminary data.</text>
</comment>
<organism evidence="2">
    <name type="scientific">Tanacetum cinerariifolium</name>
    <name type="common">Dalmatian daisy</name>
    <name type="synonym">Chrysanthemum cinerariifolium</name>
    <dbReference type="NCBI Taxonomy" id="118510"/>
    <lineage>
        <taxon>Eukaryota</taxon>
        <taxon>Viridiplantae</taxon>
        <taxon>Streptophyta</taxon>
        <taxon>Embryophyta</taxon>
        <taxon>Tracheophyta</taxon>
        <taxon>Spermatophyta</taxon>
        <taxon>Magnoliopsida</taxon>
        <taxon>eudicotyledons</taxon>
        <taxon>Gunneridae</taxon>
        <taxon>Pentapetalae</taxon>
        <taxon>asterids</taxon>
        <taxon>campanulids</taxon>
        <taxon>Asterales</taxon>
        <taxon>Asteraceae</taxon>
        <taxon>Asteroideae</taxon>
        <taxon>Anthemideae</taxon>
        <taxon>Anthemidinae</taxon>
        <taxon>Tanacetum</taxon>
    </lineage>
</organism>
<proteinExistence type="predicted"/>
<protein>
    <submittedName>
        <fullName evidence="2">Uncharacterized protein</fullName>
    </submittedName>
</protein>
<name>A0A699IZR6_TANCI</name>